<evidence type="ECO:0008006" key="5">
    <source>
        <dbReference type="Google" id="ProtNLM"/>
    </source>
</evidence>
<evidence type="ECO:0000313" key="3">
    <source>
        <dbReference type="EMBL" id="MED6174184.1"/>
    </source>
</evidence>
<evidence type="ECO:0000313" key="4">
    <source>
        <dbReference type="Proteomes" id="UP001341840"/>
    </source>
</evidence>
<dbReference type="PANTHER" id="PTHR33232">
    <property type="entry name" value="PROTEIN SIEVE ELEMENT OCCLUSION B-LIKE"/>
    <property type="match status" value="1"/>
</dbReference>
<dbReference type="InterPro" id="IPR039299">
    <property type="entry name" value="SEOA"/>
</dbReference>
<dbReference type="Pfam" id="PF14576">
    <property type="entry name" value="SEO_N"/>
    <property type="match status" value="1"/>
</dbReference>
<name>A0ABU6VKW7_9FABA</name>
<dbReference type="PANTHER" id="PTHR33232:SF18">
    <property type="entry name" value="PROTEIN SIEVE ELEMENT OCCLUSION B-LIKE"/>
    <property type="match status" value="1"/>
</dbReference>
<dbReference type="Pfam" id="PF14577">
    <property type="entry name" value="SEO_C"/>
    <property type="match status" value="1"/>
</dbReference>
<dbReference type="InterPro" id="IPR027944">
    <property type="entry name" value="SEO_C"/>
</dbReference>
<protein>
    <recommendedName>
        <fullName evidence="5">Protein SIEVE ELEMENT OCCLUSION B-like</fullName>
    </recommendedName>
</protein>
<evidence type="ECO:0000259" key="1">
    <source>
        <dbReference type="Pfam" id="PF14576"/>
    </source>
</evidence>
<proteinExistence type="predicted"/>
<dbReference type="Proteomes" id="UP001341840">
    <property type="component" value="Unassembled WGS sequence"/>
</dbReference>
<accession>A0ABU6VKW7</accession>
<comment type="caution">
    <text evidence="3">The sequence shown here is derived from an EMBL/GenBank/DDBJ whole genome shotgun (WGS) entry which is preliminary data.</text>
</comment>
<sequence>MTRKSGSGANNASVKEVININPFSVADDVISKNIIGIHDSQATRHDVSHLHHVVTNIVRSSTLTGGDSLDLKRAKSIELVEDTIPNSGFMPSYNKLKEIACQMTCHPFNTKNAHESIVGILEKLKTYTWDAKAVIALTAFALDFGETWRLSLTKASKENALELHVFRFGEEEKQPSQQQSVDLITTLVDRTIQLIDGIIWLEKLIADKSYGSKEVPTLFKAPRDLYSYWAILALLASATQMTGLDWNIRSEVVGRLKIVLTQLKADQDKISGEIEKIRDLTWRRNVFGAPSGIVQLIKALVFPRDSNQLEIWDNTSQDWVDLGVLEAKNLLLFISGLDNIEDEIWALKPIYESLTKDKDKQDYKILWVPIVEKWDKGEKEKFEYLKSLMPWYVVQYFSLVKGFIPLQEEWSYEGKPIVVVADGRGEVLNKNALHMIFVWGIKAFPFREGDDEQLSHHWNWFWIEAKKVNPDIEQWVVRENKYVFFYGGTDITWTQRFGSYLDNIKRDSILKQTDTYIEHFNLSRTDPNSESKFWANITNSFLSKIQKHNFKTDSVLKEIQTFLSMKNEKGWALLSKGENLLRLDYNEAMMSVVEGFEIWRNKIVELQGFENAFEYYYSNKVSPNVPLHCLHLQLNNIRSRVPMVYCPDQSCGAKMEVESVNYKCCHGMHYDDHVNEDGDAHTPVMKRLKS</sequence>
<keyword evidence="4" id="KW-1185">Reference proteome</keyword>
<feature type="domain" description="Sieve element occlusion N-terminal" evidence="1">
    <location>
        <begin position="27"/>
        <end position="245"/>
    </location>
</feature>
<dbReference type="InterPro" id="IPR027942">
    <property type="entry name" value="SEO_N"/>
</dbReference>
<feature type="domain" description="Sieve element occlusion C-terminal" evidence="2">
    <location>
        <begin position="466"/>
        <end position="666"/>
    </location>
</feature>
<organism evidence="3 4">
    <name type="scientific">Stylosanthes scabra</name>
    <dbReference type="NCBI Taxonomy" id="79078"/>
    <lineage>
        <taxon>Eukaryota</taxon>
        <taxon>Viridiplantae</taxon>
        <taxon>Streptophyta</taxon>
        <taxon>Embryophyta</taxon>
        <taxon>Tracheophyta</taxon>
        <taxon>Spermatophyta</taxon>
        <taxon>Magnoliopsida</taxon>
        <taxon>eudicotyledons</taxon>
        <taxon>Gunneridae</taxon>
        <taxon>Pentapetalae</taxon>
        <taxon>rosids</taxon>
        <taxon>fabids</taxon>
        <taxon>Fabales</taxon>
        <taxon>Fabaceae</taxon>
        <taxon>Papilionoideae</taxon>
        <taxon>50 kb inversion clade</taxon>
        <taxon>dalbergioids sensu lato</taxon>
        <taxon>Dalbergieae</taxon>
        <taxon>Pterocarpus clade</taxon>
        <taxon>Stylosanthes</taxon>
    </lineage>
</organism>
<evidence type="ECO:0000259" key="2">
    <source>
        <dbReference type="Pfam" id="PF14577"/>
    </source>
</evidence>
<reference evidence="3 4" key="1">
    <citation type="journal article" date="2023" name="Plants (Basel)">
        <title>Bridging the Gap: Combining Genomics and Transcriptomics Approaches to Understand Stylosanthes scabra, an Orphan Legume from the Brazilian Caatinga.</title>
        <authorList>
            <person name="Ferreira-Neto J.R.C."/>
            <person name="da Silva M.D."/>
            <person name="Binneck E."/>
            <person name="de Melo N.F."/>
            <person name="da Silva R.H."/>
            <person name="de Melo A.L.T.M."/>
            <person name="Pandolfi V."/>
            <person name="Bustamante F.O."/>
            <person name="Brasileiro-Vidal A.C."/>
            <person name="Benko-Iseppon A.M."/>
        </authorList>
    </citation>
    <scope>NUCLEOTIDE SEQUENCE [LARGE SCALE GENOMIC DNA]</scope>
    <source>
        <tissue evidence="3">Leaves</tissue>
    </source>
</reference>
<dbReference type="EMBL" id="JASCZI010151716">
    <property type="protein sequence ID" value="MED6174184.1"/>
    <property type="molecule type" value="Genomic_DNA"/>
</dbReference>
<gene>
    <name evidence="3" type="ORF">PIB30_066584</name>
</gene>